<dbReference type="AlphaFoldDB" id="L7WHH5"/>
<dbReference type="EMBL" id="CP001397">
    <property type="protein sequence ID" value="AGC78433.1"/>
    <property type="molecule type" value="Genomic_DNA"/>
</dbReference>
<accession>L7WHH5</accession>
<gene>
    <name evidence="1" type="ordered locus">DDD_3306</name>
</gene>
<evidence type="ECO:0000313" key="2">
    <source>
        <dbReference type="Proteomes" id="UP000011173"/>
    </source>
</evidence>
<dbReference type="Proteomes" id="UP000011173">
    <property type="component" value="Chromosome"/>
</dbReference>
<organism evidence="1 2">
    <name type="scientific">Nonlabens dokdonensis (strain DSM 17205 / KCTC 12402 / DSW-6)</name>
    <name type="common">Donghaeana dokdonensis</name>
    <dbReference type="NCBI Taxonomy" id="592029"/>
    <lineage>
        <taxon>Bacteria</taxon>
        <taxon>Pseudomonadati</taxon>
        <taxon>Bacteroidota</taxon>
        <taxon>Flavobacteriia</taxon>
        <taxon>Flavobacteriales</taxon>
        <taxon>Flavobacteriaceae</taxon>
        <taxon>Nonlabens</taxon>
    </lineage>
</organism>
<proteinExistence type="predicted"/>
<name>L7WHH5_NONDD</name>
<protein>
    <submittedName>
        <fullName evidence="1">Uncharacterized protein</fullName>
    </submittedName>
</protein>
<dbReference type="PATRIC" id="fig|592029.3.peg.3278"/>
<dbReference type="KEGG" id="ndo:DDD_3306"/>
<dbReference type="STRING" id="592029.DDD_3306"/>
<dbReference type="HOGENOM" id="CLU_3313607_0_0_10"/>
<reference evidence="1 2" key="1">
    <citation type="journal article" date="2013" name="Genome Biol. Evol.">
        <title>Genomic makeup of the marine flavobacterium Nonlabens (Donghaeana) dokdonensis DSW-6 and identification of a novel class of rhodopsins.</title>
        <authorList>
            <person name="Kwon S.K."/>
            <person name="Kim B.K."/>
            <person name="Song J.Y."/>
            <person name="Kwak M.J."/>
            <person name="Lee C.H."/>
            <person name="Yoon J.H."/>
            <person name="Oh T.K."/>
            <person name="Kim J.F."/>
        </authorList>
    </citation>
    <scope>NUCLEOTIDE SEQUENCE [LARGE SCALE GENOMIC DNA]</scope>
    <source>
        <strain evidence="2">DSM 17205 / KCTC 12402 / DSW-6</strain>
    </source>
</reference>
<evidence type="ECO:0000313" key="1">
    <source>
        <dbReference type="EMBL" id="AGC78433.1"/>
    </source>
</evidence>
<sequence>MKVKVFLNMSSVFKIIKAVNQVIKGNKKYLLDYFNNRII</sequence>